<dbReference type="STRING" id="332977.SAMN05421740_101606"/>
<dbReference type="AlphaFoldDB" id="A0A1H7GCR8"/>
<proteinExistence type="predicted"/>
<evidence type="ECO:0000259" key="1">
    <source>
        <dbReference type="Pfam" id="PF02754"/>
    </source>
</evidence>
<dbReference type="EMBL" id="FNZR01000001">
    <property type="protein sequence ID" value="SEK34290.1"/>
    <property type="molecule type" value="Genomic_DNA"/>
</dbReference>
<feature type="domain" description="Cysteine-rich" evidence="1">
    <location>
        <begin position="3"/>
        <end position="84"/>
    </location>
</feature>
<dbReference type="Proteomes" id="UP000198916">
    <property type="component" value="Unassembled WGS sequence"/>
</dbReference>
<keyword evidence="3" id="KW-1185">Reference proteome</keyword>
<organism evidence="2 3">
    <name type="scientific">Parapedobacter koreensis</name>
    <dbReference type="NCBI Taxonomy" id="332977"/>
    <lineage>
        <taxon>Bacteria</taxon>
        <taxon>Pseudomonadati</taxon>
        <taxon>Bacteroidota</taxon>
        <taxon>Sphingobacteriia</taxon>
        <taxon>Sphingobacteriales</taxon>
        <taxon>Sphingobacteriaceae</taxon>
        <taxon>Parapedobacter</taxon>
    </lineage>
</organism>
<evidence type="ECO:0000313" key="2">
    <source>
        <dbReference type="EMBL" id="SEK34290.1"/>
    </source>
</evidence>
<dbReference type="GO" id="GO:0016491">
    <property type="term" value="F:oxidoreductase activity"/>
    <property type="evidence" value="ECO:0007669"/>
    <property type="project" value="UniProtKB-ARBA"/>
</dbReference>
<name>A0A1H7GCR8_9SPHI</name>
<feature type="domain" description="Cysteine-rich" evidence="1">
    <location>
        <begin position="127"/>
        <end position="221"/>
    </location>
</feature>
<dbReference type="GO" id="GO:0005829">
    <property type="term" value="C:cytosol"/>
    <property type="evidence" value="ECO:0007669"/>
    <property type="project" value="TreeGrafter"/>
</dbReference>
<dbReference type="PANTHER" id="PTHR30296:SF0">
    <property type="entry name" value="LACTATE UTILIZATION PROTEIN A"/>
    <property type="match status" value="1"/>
</dbReference>
<dbReference type="Pfam" id="PF02754">
    <property type="entry name" value="CCG"/>
    <property type="match status" value="2"/>
</dbReference>
<gene>
    <name evidence="2" type="ORF">SAMN05421740_101606</name>
</gene>
<dbReference type="PANTHER" id="PTHR30296">
    <property type="entry name" value="UNCHARACTERIZED PROTEIN YKGE"/>
    <property type="match status" value="1"/>
</dbReference>
<protein>
    <submittedName>
        <fullName evidence="2">L-lactate dehydrogenase complex protein LldE</fullName>
    </submittedName>
</protein>
<sequence length="253" mass="27762">MTVGLFIPCYMDQLYPNAAIATLELLEGLSLDVVYPLHQTCCGQPLANSGFSHLTQGCNALFIENFSRFDYVVCPSGSCALHIKEHLSSLNQQEDATALASRVYELVEFLTDVIKIQALDASFPHKVSLHHSCHSLRGLYLAQMSELSSPTFSKPNDLLNMVDGLELVKLERSDECCGFGGTFCVFEEAVSAKMGKDRVDDHVVSGSEYITSSDMSCLMHMEGILKRNHSATKVIHIAEILNSKSAPNIEPKG</sequence>
<evidence type="ECO:0000313" key="3">
    <source>
        <dbReference type="Proteomes" id="UP000198916"/>
    </source>
</evidence>
<reference evidence="3" key="1">
    <citation type="submission" date="2016-10" db="EMBL/GenBank/DDBJ databases">
        <authorList>
            <person name="Varghese N."/>
            <person name="Submissions S."/>
        </authorList>
    </citation>
    <scope>NUCLEOTIDE SEQUENCE [LARGE SCALE GENOMIC DNA]</scope>
    <source>
        <strain evidence="3">Jip14</strain>
    </source>
</reference>
<dbReference type="OrthoDB" id="9770306at2"/>
<dbReference type="InterPro" id="IPR004017">
    <property type="entry name" value="Cys_rich_dom"/>
</dbReference>
<accession>A0A1H7GCR8</accession>